<evidence type="ECO:0008006" key="12">
    <source>
        <dbReference type="Google" id="ProtNLM"/>
    </source>
</evidence>
<dbReference type="Proteomes" id="UP000289738">
    <property type="component" value="Chromosome A07"/>
</dbReference>
<dbReference type="PROSITE" id="PS51192">
    <property type="entry name" value="HELICASE_ATP_BIND_1"/>
    <property type="match status" value="1"/>
</dbReference>
<comment type="subcellular location">
    <subcellularLocation>
        <location evidence="1">Nucleus</location>
    </subcellularLocation>
</comment>
<feature type="domain" description="Helicase C-terminal" evidence="9">
    <location>
        <begin position="1186"/>
        <end position="1347"/>
    </location>
</feature>
<dbReference type="GO" id="GO:0005524">
    <property type="term" value="F:ATP binding"/>
    <property type="evidence" value="ECO:0007669"/>
    <property type="project" value="UniProtKB-KW"/>
</dbReference>
<proteinExistence type="predicted"/>
<dbReference type="STRING" id="3818.A0A445C583"/>
<comment type="caution">
    <text evidence="10">The sequence shown here is derived from an EMBL/GenBank/DDBJ whole genome shotgun (WGS) entry which is preliminary data.</text>
</comment>
<evidence type="ECO:0000256" key="7">
    <source>
        <dbReference type="SAM" id="MobiDB-lite"/>
    </source>
</evidence>
<name>A0A445C583_ARAHY</name>
<protein>
    <recommendedName>
        <fullName evidence="12">SNF2 domain-containing protein CLASSY</fullName>
    </recommendedName>
</protein>
<keyword evidence="5" id="KW-0067">ATP-binding</keyword>
<dbReference type="InterPro" id="IPR000330">
    <property type="entry name" value="SNF2_N"/>
</dbReference>
<feature type="region of interest" description="Disordered" evidence="7">
    <location>
        <begin position="587"/>
        <end position="607"/>
    </location>
</feature>
<dbReference type="SMART" id="SM00490">
    <property type="entry name" value="HELICc"/>
    <property type="match status" value="1"/>
</dbReference>
<dbReference type="GO" id="GO:0016787">
    <property type="term" value="F:hydrolase activity"/>
    <property type="evidence" value="ECO:0007669"/>
    <property type="project" value="UniProtKB-KW"/>
</dbReference>
<dbReference type="InterPro" id="IPR044567">
    <property type="entry name" value="CLSY/DRD1"/>
</dbReference>
<dbReference type="InterPro" id="IPR049730">
    <property type="entry name" value="SNF2/RAD54-like_C"/>
</dbReference>
<evidence type="ECO:0000313" key="10">
    <source>
        <dbReference type="EMBL" id="RYR46041.1"/>
    </source>
</evidence>
<dbReference type="OrthoDB" id="448448at2759"/>
<accession>A0A445C583</accession>
<gene>
    <name evidence="10" type="ORF">Ahy_A07g031806</name>
</gene>
<keyword evidence="11" id="KW-1185">Reference proteome</keyword>
<evidence type="ECO:0000256" key="3">
    <source>
        <dbReference type="ARBA" id="ARBA00022801"/>
    </source>
</evidence>
<keyword evidence="2" id="KW-0547">Nucleotide-binding</keyword>
<evidence type="ECO:0000256" key="5">
    <source>
        <dbReference type="ARBA" id="ARBA00022840"/>
    </source>
</evidence>
<keyword evidence="6" id="KW-0539">Nucleus</keyword>
<dbReference type="PANTHER" id="PTHR45821:SF2">
    <property type="entry name" value="SNF2 DOMAIN-CONTAINING PROTEIN CLASSY 2"/>
    <property type="match status" value="1"/>
</dbReference>
<dbReference type="InterPro" id="IPR027417">
    <property type="entry name" value="P-loop_NTPase"/>
</dbReference>
<reference evidence="10 11" key="1">
    <citation type="submission" date="2019-01" db="EMBL/GenBank/DDBJ databases">
        <title>Sequencing of cultivated peanut Arachis hypogaea provides insights into genome evolution and oil improvement.</title>
        <authorList>
            <person name="Chen X."/>
        </authorList>
    </citation>
    <scope>NUCLEOTIDE SEQUENCE [LARGE SCALE GENOMIC DNA]</scope>
    <source>
        <strain evidence="11">cv. Fuhuasheng</strain>
        <strain evidence="10">GDAAS-fuhuasheng2018</strain>
        <tissue evidence="10">Leaves</tissue>
    </source>
</reference>
<evidence type="ECO:0000256" key="1">
    <source>
        <dbReference type="ARBA" id="ARBA00004123"/>
    </source>
</evidence>
<feature type="region of interest" description="Disordered" evidence="7">
    <location>
        <begin position="354"/>
        <end position="375"/>
    </location>
</feature>
<organism evidence="10 11">
    <name type="scientific">Arachis hypogaea</name>
    <name type="common">Peanut</name>
    <dbReference type="NCBI Taxonomy" id="3818"/>
    <lineage>
        <taxon>Eukaryota</taxon>
        <taxon>Viridiplantae</taxon>
        <taxon>Streptophyta</taxon>
        <taxon>Embryophyta</taxon>
        <taxon>Tracheophyta</taxon>
        <taxon>Spermatophyta</taxon>
        <taxon>Magnoliopsida</taxon>
        <taxon>eudicotyledons</taxon>
        <taxon>Gunneridae</taxon>
        <taxon>Pentapetalae</taxon>
        <taxon>rosids</taxon>
        <taxon>fabids</taxon>
        <taxon>Fabales</taxon>
        <taxon>Fabaceae</taxon>
        <taxon>Papilionoideae</taxon>
        <taxon>50 kb inversion clade</taxon>
        <taxon>dalbergioids sensu lato</taxon>
        <taxon>Dalbergieae</taxon>
        <taxon>Pterocarpus clade</taxon>
        <taxon>Arachis</taxon>
    </lineage>
</organism>
<dbReference type="CDD" id="cd18007">
    <property type="entry name" value="DEXHc_ATRX-like"/>
    <property type="match status" value="1"/>
</dbReference>
<dbReference type="PROSITE" id="PS51194">
    <property type="entry name" value="HELICASE_CTER"/>
    <property type="match status" value="1"/>
</dbReference>
<sequence length="1382" mass="159737">MLSCNDCTKFKTLIDFSASLSSLSHSPLSTTSLPTTLLPLLFTLFPCSYFTLSLFLSLNSDDATLDSPTSTPAICYHNLVILNMVGKRKYLHQSKHPFNAYPFEACVYGSWKAVEFIKIEYGVMSIHFIDKRHISMEKGPSADVRIRSRIATTADCSCILRRGIDVCVLSSPQGTGDSDEFGAREPVWRDARISSIQRKPHDSECTCQFYVNYYVNQGSLGAEMKTLNKDINVVGLDHIFILQRLEHTHCDEDQHYRWTSTEDCSRIPQTRLLLGKFLPDISWLIATSVLKKVSFFIRSVENKLVYEVLSNDIVIPPFHTESHINVVNFKLEKDMLIPIVSQVIVSRTERVDYEHQESHEDEVSPSSYNVQGLRRSKRRHVQPDRYLGCNSAPELNIGTIRTRPYKLGTWEQVDEDHELSMPLSSLFGLKQISQDQDLDSSPKEDKVNGCQEIIVYNRRAKAKEAKTGDADRDIQLNELAIIPHPTLKHHKLNDMNCRIGKQEPDETPSKYSHLVNTTKQRRNSVNLLNFNPDNVLAQLEEVEKSDGFSSRLHYTYSYSTSKFQRKALSDLDDMNLAPKWEGIHSSKGAQDRRYRPTFSRNRHPDEERTYKDRTLNATAYKELINSYLKNINTKPTKEEMPISDQWKQFQDSRSVGKTKEIQISDTDYAEETSELDNLWREMEVSLASSYIEDTEDANAANLFDTQEKSKEACEHYFRLDDEIGICCKKCGFVEMDIKAITPAFLQHSVWHQEERQNDGKEDAESKAAEFEDFNLVSNVENEDEPVSVEHDNVWALIPDLRKKLHLHQKKAFEFLWRNIAGSTEPALMDKNSRKRGGCVISHTPGAGKTFLIIAFLVSYLKLFPGKKPLVLAPKTTLYTWYKEFIKWEIPIPVYLIHGRRTYRVFNQKQSMVFPGMPKPTEDVKHVLDCLEKIQKWHSHPSVLIMGYTSFLTLMREDSKYAHRKYMAKVLRESPGLLVLDEGHNPRSTKSRLRKVLMKVQTELRILLSGTLFQNNFCEYFNTLLLARPKFAHEVLKVLDPKYKKKKGKVRAVEYRARKFFIEVISRKIDSNNGEERMQGLNMLRNLTNGFIDVYEGSSSDDLPGLQIYTLLMNTTDMQHEMLKRLHKKMQKCNGYPLELELLITLGSIHPWLIKTAVCANKFFTMEELRELEKCKFDLKMGSKVKFVMSLIYRVVQKEKILIFCHNIAPVKLFIEYFELFFKWQKGREILVLTGELELFERGRVMDKFEEPGGVSKILLASITACAEGISLTAASRVIMLDSEWNPSKTKQAIARAFRPGQQKMVYVYQLLVTGSLEEDKYRRTTWKEWVSSMIFSEEFVEDPSQWQAQKIEDEILREMVEEDKSKSFHMIMKNEKASTNNR</sequence>
<keyword evidence="4" id="KW-0347">Helicase</keyword>
<evidence type="ECO:0000256" key="4">
    <source>
        <dbReference type="ARBA" id="ARBA00022806"/>
    </source>
</evidence>
<keyword evidence="3" id="KW-0378">Hydrolase</keyword>
<evidence type="ECO:0000256" key="2">
    <source>
        <dbReference type="ARBA" id="ARBA00022741"/>
    </source>
</evidence>
<evidence type="ECO:0000313" key="11">
    <source>
        <dbReference type="Proteomes" id="UP000289738"/>
    </source>
</evidence>
<dbReference type="Pfam" id="PF00271">
    <property type="entry name" value="Helicase_C"/>
    <property type="match status" value="1"/>
</dbReference>
<dbReference type="Pfam" id="PF00176">
    <property type="entry name" value="SNF2-rel_dom"/>
    <property type="match status" value="1"/>
</dbReference>
<dbReference type="Gene3D" id="3.40.50.300">
    <property type="entry name" value="P-loop containing nucleotide triphosphate hydrolases"/>
    <property type="match status" value="1"/>
</dbReference>
<dbReference type="GO" id="GO:0080188">
    <property type="term" value="P:gene silencing by siRNA-directed DNA methylation"/>
    <property type="evidence" value="ECO:0007669"/>
    <property type="project" value="InterPro"/>
</dbReference>
<dbReference type="SUPFAM" id="SSF52540">
    <property type="entry name" value="P-loop containing nucleoside triphosphate hydrolases"/>
    <property type="match status" value="2"/>
</dbReference>
<dbReference type="EMBL" id="SDMP01000007">
    <property type="protein sequence ID" value="RYR46041.1"/>
    <property type="molecule type" value="Genomic_DNA"/>
</dbReference>
<dbReference type="SMART" id="SM00487">
    <property type="entry name" value="DEXDc"/>
    <property type="match status" value="1"/>
</dbReference>
<dbReference type="InterPro" id="IPR038718">
    <property type="entry name" value="SNF2-like_sf"/>
</dbReference>
<evidence type="ECO:0000256" key="6">
    <source>
        <dbReference type="ARBA" id="ARBA00023242"/>
    </source>
</evidence>
<dbReference type="CDD" id="cd18793">
    <property type="entry name" value="SF2_C_SNF"/>
    <property type="match status" value="1"/>
</dbReference>
<dbReference type="Gene3D" id="3.40.50.10810">
    <property type="entry name" value="Tandem AAA-ATPase domain"/>
    <property type="match status" value="1"/>
</dbReference>
<dbReference type="GO" id="GO:0004386">
    <property type="term" value="F:helicase activity"/>
    <property type="evidence" value="ECO:0007669"/>
    <property type="project" value="UniProtKB-KW"/>
</dbReference>
<feature type="domain" description="Helicase ATP-binding" evidence="8">
    <location>
        <begin position="829"/>
        <end position="1029"/>
    </location>
</feature>
<evidence type="ECO:0000259" key="9">
    <source>
        <dbReference type="PROSITE" id="PS51194"/>
    </source>
</evidence>
<dbReference type="GO" id="GO:0005634">
    <property type="term" value="C:nucleus"/>
    <property type="evidence" value="ECO:0007669"/>
    <property type="project" value="UniProtKB-SubCell"/>
</dbReference>
<dbReference type="EMBL" id="SDMP01000007">
    <property type="protein sequence ID" value="RYR46039.1"/>
    <property type="molecule type" value="Genomic_DNA"/>
</dbReference>
<evidence type="ECO:0000259" key="8">
    <source>
        <dbReference type="PROSITE" id="PS51192"/>
    </source>
</evidence>
<dbReference type="InterPro" id="IPR001650">
    <property type="entry name" value="Helicase_C-like"/>
</dbReference>
<dbReference type="InterPro" id="IPR014001">
    <property type="entry name" value="Helicase_ATP-bd"/>
</dbReference>
<dbReference type="PANTHER" id="PTHR45821">
    <property type="entry name" value="SNF2 DOMAIN-CONTAINING PROTEIN CLASSY 2-RELATED"/>
    <property type="match status" value="1"/>
</dbReference>
<dbReference type="EMBL" id="SDMP01000007">
    <property type="protein sequence ID" value="RYR46040.1"/>
    <property type="molecule type" value="Genomic_DNA"/>
</dbReference>